<gene>
    <name evidence="1" type="ORF">IAA45_01250</name>
</gene>
<dbReference type="EMBL" id="DXEX01000035">
    <property type="protein sequence ID" value="HIX58331.1"/>
    <property type="molecule type" value="Genomic_DNA"/>
</dbReference>
<organism evidence="1 2">
    <name type="scientific">Candidatus Blautia gallistercoris</name>
    <dbReference type="NCBI Taxonomy" id="2838490"/>
    <lineage>
        <taxon>Bacteria</taxon>
        <taxon>Bacillati</taxon>
        <taxon>Bacillota</taxon>
        <taxon>Clostridia</taxon>
        <taxon>Lachnospirales</taxon>
        <taxon>Lachnospiraceae</taxon>
        <taxon>Blautia</taxon>
    </lineage>
</organism>
<name>A0A9D2B2R5_9FIRM</name>
<feature type="non-terminal residue" evidence="1">
    <location>
        <position position="1"/>
    </location>
</feature>
<proteinExistence type="predicted"/>
<evidence type="ECO:0000313" key="1">
    <source>
        <dbReference type="EMBL" id="HIX58331.1"/>
    </source>
</evidence>
<comment type="caution">
    <text evidence="1">The sequence shown here is derived from an EMBL/GenBank/DDBJ whole genome shotgun (WGS) entry which is preliminary data.</text>
</comment>
<sequence length="179" mass="20792">SAALYRHFADLEYVLVLASIRFLDGYVKEIKDITLNGKNPVEVDIAAWKCFNKYVFQNPPLFLNLFWGKYSKELDYALQEYFELYPLEAAFRAVAMLCCPLFVGNIEERDFMWMRRAAAEGLINYDDAAYISKIDCFIAKSLLMEHIQDYREPGVAERTAEECSALIEKTIRDRVISKK</sequence>
<dbReference type="Proteomes" id="UP000886817">
    <property type="component" value="Unassembled WGS sequence"/>
</dbReference>
<reference evidence="1" key="1">
    <citation type="journal article" date="2021" name="PeerJ">
        <title>Extensive microbial diversity within the chicken gut microbiome revealed by metagenomics and culture.</title>
        <authorList>
            <person name="Gilroy R."/>
            <person name="Ravi A."/>
            <person name="Getino M."/>
            <person name="Pursley I."/>
            <person name="Horton D.L."/>
            <person name="Alikhan N.F."/>
            <person name="Baker D."/>
            <person name="Gharbi K."/>
            <person name="Hall N."/>
            <person name="Watson M."/>
            <person name="Adriaenssens E.M."/>
            <person name="Foster-Nyarko E."/>
            <person name="Jarju S."/>
            <person name="Secka A."/>
            <person name="Antonio M."/>
            <person name="Oren A."/>
            <person name="Chaudhuri R.R."/>
            <person name="La Ragione R."/>
            <person name="Hildebrand F."/>
            <person name="Pallen M.J."/>
        </authorList>
    </citation>
    <scope>NUCLEOTIDE SEQUENCE</scope>
    <source>
        <strain evidence="1">ChiSjej1B19-8411</strain>
    </source>
</reference>
<evidence type="ECO:0000313" key="2">
    <source>
        <dbReference type="Proteomes" id="UP000886817"/>
    </source>
</evidence>
<reference evidence="1" key="2">
    <citation type="submission" date="2021-04" db="EMBL/GenBank/DDBJ databases">
        <authorList>
            <person name="Gilroy R."/>
        </authorList>
    </citation>
    <scope>NUCLEOTIDE SEQUENCE</scope>
    <source>
        <strain evidence="1">ChiSjej1B19-8411</strain>
    </source>
</reference>
<accession>A0A9D2B2R5</accession>
<protein>
    <submittedName>
        <fullName evidence="1">Uncharacterized protein</fullName>
    </submittedName>
</protein>
<dbReference type="AlphaFoldDB" id="A0A9D2B2R5"/>